<feature type="region of interest" description="Disordered" evidence="2">
    <location>
        <begin position="1"/>
        <end position="104"/>
    </location>
</feature>
<dbReference type="InterPro" id="IPR017850">
    <property type="entry name" value="Alkaline_phosphatase_core_sf"/>
</dbReference>
<keyword evidence="5" id="KW-1185">Reference proteome</keyword>
<feature type="compositionally biased region" description="Basic residues" evidence="2">
    <location>
        <begin position="211"/>
        <end position="229"/>
    </location>
</feature>
<gene>
    <name evidence="4" type="ORF">BSZ39_07195</name>
</gene>
<comment type="similarity">
    <text evidence="1">Belongs to the sulfatase family.</text>
</comment>
<evidence type="ECO:0000256" key="2">
    <source>
        <dbReference type="SAM" id="MobiDB-lite"/>
    </source>
</evidence>
<feature type="compositionally biased region" description="Basic and acidic residues" evidence="2">
    <location>
        <begin position="1"/>
        <end position="24"/>
    </location>
</feature>
<feature type="compositionally biased region" description="Basic and acidic residues" evidence="2">
    <location>
        <begin position="80"/>
        <end position="98"/>
    </location>
</feature>
<feature type="region of interest" description="Disordered" evidence="2">
    <location>
        <begin position="205"/>
        <end position="242"/>
    </location>
</feature>
<feature type="compositionally biased region" description="Low complexity" evidence="2">
    <location>
        <begin position="232"/>
        <end position="242"/>
    </location>
</feature>
<reference evidence="5" key="1">
    <citation type="submission" date="2016-12" db="EMBL/GenBank/DDBJ databases">
        <authorList>
            <person name="Meng X."/>
        </authorList>
    </citation>
    <scope>NUCLEOTIDE SEQUENCE [LARGE SCALE GENOMIC DNA]</scope>
    <source>
        <strain evidence="5">DSM 19116</strain>
    </source>
</reference>
<dbReference type="EMBL" id="MQVR01000036">
    <property type="protein sequence ID" value="OKL53874.1"/>
    <property type="molecule type" value="Genomic_DNA"/>
</dbReference>
<evidence type="ECO:0000313" key="5">
    <source>
        <dbReference type="Proteomes" id="UP000185628"/>
    </source>
</evidence>
<evidence type="ECO:0000313" key="4">
    <source>
        <dbReference type="EMBL" id="OKL53874.1"/>
    </source>
</evidence>
<evidence type="ECO:0000259" key="3">
    <source>
        <dbReference type="Pfam" id="PF00884"/>
    </source>
</evidence>
<sequence>MPGEATRELDALVRLARKSEKQPPPDDGPSGPDGSGPGRSGPGNSGPGGSDPHGNDPHPGYRDASAPDLFAAADDTFTADGHDSPRHPVDDNGQREHPSATPAAARPNIVVFCVDQMRFDAMGAAGNDDIDTPDLDDLAREGYHFTRAYSATPTCIPGARRDAHRQIPAPARVLRLPRGHRLSRGLPGDATVDAARCGLSDVRRRQDARLPRARPLRPRRCAPARRVPPRRTPSSWRRVSRR</sequence>
<dbReference type="Gene3D" id="3.40.720.10">
    <property type="entry name" value="Alkaline Phosphatase, subunit A"/>
    <property type="match status" value="1"/>
</dbReference>
<dbReference type="InterPro" id="IPR050738">
    <property type="entry name" value="Sulfatase"/>
</dbReference>
<feature type="compositionally biased region" description="Gly residues" evidence="2">
    <location>
        <begin position="31"/>
        <end position="51"/>
    </location>
</feature>
<name>A0A1Q5Q1Z3_9ACTO</name>
<accession>A0A1Q5Q1Z3</accession>
<dbReference type="AlphaFoldDB" id="A0A1Q5Q1Z3"/>
<organism evidence="4 5">
    <name type="scientific">Bowdeniella nasicola</name>
    <dbReference type="NCBI Taxonomy" id="208480"/>
    <lineage>
        <taxon>Bacteria</taxon>
        <taxon>Bacillati</taxon>
        <taxon>Actinomycetota</taxon>
        <taxon>Actinomycetes</taxon>
        <taxon>Actinomycetales</taxon>
        <taxon>Actinomycetaceae</taxon>
        <taxon>Bowdeniella</taxon>
    </lineage>
</organism>
<protein>
    <recommendedName>
        <fullName evidence="3">Sulfatase N-terminal domain-containing protein</fullName>
    </recommendedName>
</protein>
<dbReference type="InterPro" id="IPR000917">
    <property type="entry name" value="Sulfatase_N"/>
</dbReference>
<dbReference type="Proteomes" id="UP000185628">
    <property type="component" value="Unassembled WGS sequence"/>
</dbReference>
<proteinExistence type="inferred from homology"/>
<feature type="domain" description="Sulfatase N-terminal" evidence="3">
    <location>
        <begin position="107"/>
        <end position="158"/>
    </location>
</feature>
<feature type="compositionally biased region" description="Low complexity" evidence="2">
    <location>
        <begin position="68"/>
        <end position="79"/>
    </location>
</feature>
<evidence type="ECO:0000256" key="1">
    <source>
        <dbReference type="ARBA" id="ARBA00008779"/>
    </source>
</evidence>
<comment type="caution">
    <text evidence="4">The sequence shown here is derived from an EMBL/GenBank/DDBJ whole genome shotgun (WGS) entry which is preliminary data.</text>
</comment>
<dbReference type="PANTHER" id="PTHR42693">
    <property type="entry name" value="ARYLSULFATASE FAMILY MEMBER"/>
    <property type="match status" value="1"/>
</dbReference>
<dbReference type="GO" id="GO:0004065">
    <property type="term" value="F:arylsulfatase activity"/>
    <property type="evidence" value="ECO:0007669"/>
    <property type="project" value="TreeGrafter"/>
</dbReference>
<dbReference type="Pfam" id="PF00884">
    <property type="entry name" value="Sulfatase"/>
    <property type="match status" value="1"/>
</dbReference>
<dbReference type="SUPFAM" id="SSF53649">
    <property type="entry name" value="Alkaline phosphatase-like"/>
    <property type="match status" value="1"/>
</dbReference>
<dbReference type="PANTHER" id="PTHR42693:SF33">
    <property type="entry name" value="ARYLSULFATASE"/>
    <property type="match status" value="1"/>
</dbReference>